<dbReference type="Pfam" id="PF00580">
    <property type="entry name" value="UvrD-helicase"/>
    <property type="match status" value="1"/>
</dbReference>
<comment type="caution">
    <text evidence="17">The sequence shown here is derived from an EMBL/GenBank/DDBJ whole genome shotgun (WGS) entry which is preliminary data.</text>
</comment>
<dbReference type="InterPro" id="IPR011604">
    <property type="entry name" value="PDDEXK-like_dom_sf"/>
</dbReference>
<evidence type="ECO:0000259" key="15">
    <source>
        <dbReference type="PROSITE" id="PS51198"/>
    </source>
</evidence>
<dbReference type="SUPFAM" id="SSF52980">
    <property type="entry name" value="Restriction endonuclease-like"/>
    <property type="match status" value="1"/>
</dbReference>
<sequence>MTVVRPHDDTADRAVIADDTAATLFVEAGAGTGKTHALVGRVKTLVLRDGVPLTHLAVITFTEKAGAELRDRLRAALEAVAPEDPRHDAARTAVEELDHAAIGTIHSFAQRLLAAYPIQAGMPPLVEVLDEVASSVAFDERWSVAQRRLLDEESLAAPLGLLLGAGRKLDDLRSLARAFGSDWDLIAERVLGETAPSAMPALDVAPIVRQTQLLIDRRADCQDSADKLVAKLGEVEGTLTLLRRATSDVERFRLLGVLGGLKAGNVGRAPNWPDIAGVRGACADLASEASALVSRVVDAAVRPVARWIAAWVLESAEGRIASGRLEFHDLLVGARELLRRDPDVREELQGQYQRLLIDEFQDTDPIQLELAVRIAGGREAIAEDWRDIEVPPGSLFLVGDPKQSIYRFRRASIETYLEAQQHLGTTVSLSRSFRTTPPVLDWINGVFGNVIVEEERKQPRFAALAPDRPDVATGPAVTLLGANEHADARLSAEALRRAEADDIAGVITQALVDKWTVFDERADEWRPIRARDIAILLPARTSLPFLEAALTAAGIPYRTESSSLVYSAPEVRAMMAALRAIGDTGDELATVAALRSPLFGCGDDDLYRYRRAGGRFRVGSAIPDAAAELPAATAMAWLGDLARRSRWMSPAELLTELAVERRVLETAVVTDAAPRARDQWSRIRFVVDQARAWAEAQAGGLREYLAWATRQTEEGARVAEAILPEHDLDVVRIMTVHASKGLEFGMVVLSGMTARPRNMTRVQLLWPEGGGYAVRLGAGIQTNDFETAQPLDEQMDHLERRRLLYVAATRARDHLAVSLHRTSGAAQTSARVLVDGGALTAPGTVAFTGTDAGVPALVESGVVPWPVTETSWRTSVETARTRAAAVAARSASGLEGTEPEVYGEITLRIAAEDDESAEVHAGKAKGARDLELPPWLKGRYGTMIGRAAHGVLQTVPLDGSATRDAFEAIVAAQCAAEGVSDFAGAVAGYALSALGSDTVRTASRLEHWRELFVAAVEEDGVVLEGFMDLVYRAADGALTIVDYKTDAIPESALPSRVEHYGPQLHAYERALAAATGARVRSVLVFLRANGTPAWEVELGSARV</sequence>
<dbReference type="AlphaFoldDB" id="A0A0M8MNF5"/>
<evidence type="ECO:0000256" key="4">
    <source>
        <dbReference type="ARBA" id="ARBA00022801"/>
    </source>
</evidence>
<evidence type="ECO:0000313" key="17">
    <source>
        <dbReference type="EMBL" id="KOS11054.1"/>
    </source>
</evidence>
<name>A0A0M8MNF5_9MICO</name>
<evidence type="ECO:0000256" key="14">
    <source>
        <dbReference type="PROSITE-ProRule" id="PRU00560"/>
    </source>
</evidence>
<dbReference type="GO" id="GO:0009338">
    <property type="term" value="C:exodeoxyribonuclease V complex"/>
    <property type="evidence" value="ECO:0007669"/>
    <property type="project" value="TreeGrafter"/>
</dbReference>
<accession>A0A0M8MNF5</accession>
<comment type="catalytic activity">
    <reaction evidence="11">
        <text>Couples ATP hydrolysis with the unwinding of duplex DNA by translocating in the 3'-5' direction.</text>
        <dbReference type="EC" id="5.6.2.4"/>
    </reaction>
</comment>
<evidence type="ECO:0000259" key="16">
    <source>
        <dbReference type="PROSITE" id="PS51217"/>
    </source>
</evidence>
<comment type="catalytic activity">
    <reaction evidence="13">
        <text>ATP + H2O = ADP + phosphate + H(+)</text>
        <dbReference type="Rhea" id="RHEA:13065"/>
        <dbReference type="ChEBI" id="CHEBI:15377"/>
        <dbReference type="ChEBI" id="CHEBI:15378"/>
        <dbReference type="ChEBI" id="CHEBI:30616"/>
        <dbReference type="ChEBI" id="CHEBI:43474"/>
        <dbReference type="ChEBI" id="CHEBI:456216"/>
        <dbReference type="EC" id="5.6.2.4"/>
    </reaction>
</comment>
<keyword evidence="7 14" id="KW-0067">ATP-binding</keyword>
<dbReference type="PANTHER" id="PTHR11070">
    <property type="entry name" value="UVRD / RECB / PCRA DNA HELICASE FAMILY MEMBER"/>
    <property type="match status" value="1"/>
</dbReference>
<organism evidence="17 18">
    <name type="scientific">Microbacterium aurantiacum</name>
    <dbReference type="NCBI Taxonomy" id="162393"/>
    <lineage>
        <taxon>Bacteria</taxon>
        <taxon>Bacillati</taxon>
        <taxon>Actinomycetota</taxon>
        <taxon>Actinomycetes</taxon>
        <taxon>Micrococcales</taxon>
        <taxon>Microbacteriaceae</taxon>
        <taxon>Microbacterium</taxon>
    </lineage>
</organism>
<dbReference type="GO" id="GO:0005524">
    <property type="term" value="F:ATP binding"/>
    <property type="evidence" value="ECO:0007669"/>
    <property type="project" value="UniProtKB-UniRule"/>
</dbReference>
<dbReference type="PANTHER" id="PTHR11070:SF23">
    <property type="entry name" value="RECBCD ENZYME SUBUNIT RECB"/>
    <property type="match status" value="1"/>
</dbReference>
<dbReference type="Pfam" id="PF13361">
    <property type="entry name" value="UvrD_C"/>
    <property type="match status" value="1"/>
</dbReference>
<dbReference type="Proteomes" id="UP000037737">
    <property type="component" value="Unassembled WGS sequence"/>
</dbReference>
<dbReference type="EC" id="5.6.2.4" evidence="12"/>
<evidence type="ECO:0000256" key="8">
    <source>
        <dbReference type="ARBA" id="ARBA00023125"/>
    </source>
</evidence>
<dbReference type="Gene3D" id="3.40.50.300">
    <property type="entry name" value="P-loop containing nucleotide triphosphate hydrolases"/>
    <property type="match status" value="4"/>
</dbReference>
<dbReference type="GO" id="GO:0043138">
    <property type="term" value="F:3'-5' DNA helicase activity"/>
    <property type="evidence" value="ECO:0007669"/>
    <property type="project" value="UniProtKB-EC"/>
</dbReference>
<evidence type="ECO:0000256" key="3">
    <source>
        <dbReference type="ARBA" id="ARBA00022763"/>
    </source>
</evidence>
<dbReference type="Gene3D" id="3.90.320.10">
    <property type="match status" value="1"/>
</dbReference>
<feature type="domain" description="UvrD-like helicase ATP-binding" evidence="15">
    <location>
        <begin position="7"/>
        <end position="436"/>
    </location>
</feature>
<dbReference type="PATRIC" id="fig|84292.3.peg.1472"/>
<dbReference type="PROSITE" id="PS51198">
    <property type="entry name" value="UVRD_HELICASE_ATP_BIND"/>
    <property type="match status" value="1"/>
</dbReference>
<evidence type="ECO:0000313" key="18">
    <source>
        <dbReference type="Proteomes" id="UP000037737"/>
    </source>
</evidence>
<keyword evidence="8" id="KW-0238">DNA-binding</keyword>
<keyword evidence="3" id="KW-0227">DNA damage</keyword>
<dbReference type="InterPro" id="IPR000212">
    <property type="entry name" value="DNA_helicase_UvrD/REP"/>
</dbReference>
<keyword evidence="4 14" id="KW-0378">Hydrolase</keyword>
<dbReference type="PROSITE" id="PS51217">
    <property type="entry name" value="UVRD_HELICASE_CTER"/>
    <property type="match status" value="1"/>
</dbReference>
<keyword evidence="9" id="KW-0234">DNA repair</keyword>
<gene>
    <name evidence="17" type="ORF">XI38_07215</name>
</gene>
<dbReference type="InterPro" id="IPR014016">
    <property type="entry name" value="UvrD-like_ATP-bd"/>
</dbReference>
<evidence type="ECO:0000256" key="7">
    <source>
        <dbReference type="ARBA" id="ARBA00022840"/>
    </source>
</evidence>
<dbReference type="GO" id="GO:0003677">
    <property type="term" value="F:DNA binding"/>
    <property type="evidence" value="ECO:0007669"/>
    <property type="project" value="UniProtKB-KW"/>
</dbReference>
<dbReference type="SUPFAM" id="SSF52540">
    <property type="entry name" value="P-loop containing nucleoside triphosphate hydrolases"/>
    <property type="match status" value="1"/>
</dbReference>
<dbReference type="Pfam" id="PF12705">
    <property type="entry name" value="PDDEXK_1"/>
    <property type="match status" value="1"/>
</dbReference>
<proteinExistence type="predicted"/>
<evidence type="ECO:0000256" key="11">
    <source>
        <dbReference type="ARBA" id="ARBA00034617"/>
    </source>
</evidence>
<feature type="domain" description="UvrD-like helicase C-terminal" evidence="16">
    <location>
        <begin position="437"/>
        <end position="741"/>
    </location>
</feature>
<reference evidence="17" key="1">
    <citation type="submission" date="2015-04" db="EMBL/GenBank/DDBJ databases">
        <title>Complete genome sequence of Microbacterium chocolatum SIT 101, a bacterium enantioselectively hydrolyzing mesomeric diesters.</title>
        <authorList>
            <person name="Li X."/>
            <person name="Xu Y."/>
        </authorList>
    </citation>
    <scope>NUCLEOTIDE SEQUENCE [LARGE SCALE GENOMIC DNA]</scope>
    <source>
        <strain evidence="17">SIT 101</strain>
    </source>
</reference>
<evidence type="ECO:0000256" key="6">
    <source>
        <dbReference type="ARBA" id="ARBA00022839"/>
    </source>
</evidence>
<evidence type="ECO:0000256" key="1">
    <source>
        <dbReference type="ARBA" id="ARBA00022722"/>
    </source>
</evidence>
<evidence type="ECO:0000256" key="9">
    <source>
        <dbReference type="ARBA" id="ARBA00023204"/>
    </source>
</evidence>
<keyword evidence="10" id="KW-0413">Isomerase</keyword>
<dbReference type="InterPro" id="IPR011335">
    <property type="entry name" value="Restrct_endonuc-II-like"/>
</dbReference>
<dbReference type="GO" id="GO:0005829">
    <property type="term" value="C:cytosol"/>
    <property type="evidence" value="ECO:0007669"/>
    <property type="project" value="TreeGrafter"/>
</dbReference>
<dbReference type="InterPro" id="IPR014017">
    <property type="entry name" value="DNA_helicase_UvrD-like_C"/>
</dbReference>
<evidence type="ECO:0000256" key="12">
    <source>
        <dbReference type="ARBA" id="ARBA00034808"/>
    </source>
</evidence>
<dbReference type="InterPro" id="IPR038726">
    <property type="entry name" value="PDDEXK_AddAB-type"/>
</dbReference>
<evidence type="ECO:0000256" key="10">
    <source>
        <dbReference type="ARBA" id="ARBA00023235"/>
    </source>
</evidence>
<dbReference type="InterPro" id="IPR027417">
    <property type="entry name" value="P-loop_NTPase"/>
</dbReference>
<keyword evidence="18" id="KW-1185">Reference proteome</keyword>
<dbReference type="GO" id="GO:0000725">
    <property type="term" value="P:recombinational repair"/>
    <property type="evidence" value="ECO:0007669"/>
    <property type="project" value="TreeGrafter"/>
</dbReference>
<keyword evidence="6" id="KW-0269">Exonuclease</keyword>
<keyword evidence="5 14" id="KW-0347">Helicase</keyword>
<dbReference type="GO" id="GO:0004527">
    <property type="term" value="F:exonuclease activity"/>
    <property type="evidence" value="ECO:0007669"/>
    <property type="project" value="UniProtKB-KW"/>
</dbReference>
<evidence type="ECO:0000256" key="13">
    <source>
        <dbReference type="ARBA" id="ARBA00048988"/>
    </source>
</evidence>
<keyword evidence="2 14" id="KW-0547">Nucleotide-binding</keyword>
<protein>
    <recommendedName>
        <fullName evidence="12">DNA 3'-5' helicase</fullName>
        <ecNumber evidence="12">5.6.2.4</ecNumber>
    </recommendedName>
</protein>
<feature type="binding site" evidence="14">
    <location>
        <begin position="28"/>
        <end position="35"/>
    </location>
    <ligand>
        <name>ATP</name>
        <dbReference type="ChEBI" id="CHEBI:30616"/>
    </ligand>
</feature>
<keyword evidence="1" id="KW-0540">Nuclease</keyword>
<evidence type="ECO:0000256" key="5">
    <source>
        <dbReference type="ARBA" id="ARBA00022806"/>
    </source>
</evidence>
<evidence type="ECO:0000256" key="2">
    <source>
        <dbReference type="ARBA" id="ARBA00022741"/>
    </source>
</evidence>
<dbReference type="EMBL" id="LAVO01000006">
    <property type="protein sequence ID" value="KOS11054.1"/>
    <property type="molecule type" value="Genomic_DNA"/>
</dbReference>